<organism evidence="1 2">
    <name type="scientific">Meloidogyne javanica</name>
    <name type="common">Root-knot nematode worm</name>
    <dbReference type="NCBI Taxonomy" id="6303"/>
    <lineage>
        <taxon>Eukaryota</taxon>
        <taxon>Metazoa</taxon>
        <taxon>Ecdysozoa</taxon>
        <taxon>Nematoda</taxon>
        <taxon>Chromadorea</taxon>
        <taxon>Rhabditida</taxon>
        <taxon>Tylenchina</taxon>
        <taxon>Tylenchomorpha</taxon>
        <taxon>Tylenchoidea</taxon>
        <taxon>Meloidogynidae</taxon>
        <taxon>Meloidogyninae</taxon>
        <taxon>Meloidogyne</taxon>
        <taxon>Meloidogyne incognita group</taxon>
    </lineage>
</organism>
<evidence type="ECO:0000313" key="2">
    <source>
        <dbReference type="WBParaSite" id="scaffold35288_cov194.g22355"/>
    </source>
</evidence>
<protein>
    <submittedName>
        <fullName evidence="2">BED-type domain-containing protein</fullName>
    </submittedName>
</protein>
<sequence>MPSIIWQIGLYRKVEGTEGVECKLCLENGKKKTTLSTKNSATSNLIAHLKSSHKETEFFEKYCSLDNLNKKDQTGPMDKHLRINASGGNSSMDKKVINWIASTQQSFLLHDESYYRKRALPSAYLLVKNKIKKEFEDCPKLSFTTDIWSNGIVFYV</sequence>
<keyword evidence="1" id="KW-1185">Reference proteome</keyword>
<dbReference type="AlphaFoldDB" id="A0A915MF82"/>
<name>A0A915MF82_MELJA</name>
<proteinExistence type="predicted"/>
<evidence type="ECO:0000313" key="1">
    <source>
        <dbReference type="Proteomes" id="UP000887561"/>
    </source>
</evidence>
<reference evidence="2" key="1">
    <citation type="submission" date="2022-11" db="UniProtKB">
        <authorList>
            <consortium name="WormBaseParasite"/>
        </authorList>
    </citation>
    <scope>IDENTIFICATION</scope>
</reference>
<dbReference type="WBParaSite" id="scaffold35288_cov194.g22355">
    <property type="protein sequence ID" value="scaffold35288_cov194.g22355"/>
    <property type="gene ID" value="scaffold35288_cov194.g22355"/>
</dbReference>
<accession>A0A915MF82</accession>
<dbReference type="Proteomes" id="UP000887561">
    <property type="component" value="Unplaced"/>
</dbReference>